<feature type="compositionally biased region" description="Acidic residues" evidence="2">
    <location>
        <begin position="215"/>
        <end position="232"/>
    </location>
</feature>
<dbReference type="Proteomes" id="UP000244803">
    <property type="component" value="Chromosome 2"/>
</dbReference>
<keyword evidence="1" id="KW-0175">Coiled coil</keyword>
<evidence type="ECO:0000313" key="4">
    <source>
        <dbReference type="EMBL" id="UKJ90678.2"/>
    </source>
</evidence>
<dbReference type="EMBL" id="CP056068">
    <property type="protein sequence ID" value="UKJ90678.2"/>
    <property type="molecule type" value="Genomic_DNA"/>
</dbReference>
<dbReference type="AlphaFoldDB" id="A0A976QRN8"/>
<evidence type="ECO:0000256" key="2">
    <source>
        <dbReference type="SAM" id="MobiDB-lite"/>
    </source>
</evidence>
<reference evidence="4" key="1">
    <citation type="submission" date="2022-07" db="EMBL/GenBank/DDBJ databases">
        <title>Evaluation of T. orientalis genome assembly methods using nanopore sequencing and analysis of variation between genomes.</title>
        <authorList>
            <person name="Yam J."/>
            <person name="Micallef M.L."/>
            <person name="Liu M."/>
            <person name="Djordjevic S.P."/>
            <person name="Bogema D.R."/>
            <person name="Jenkins C."/>
        </authorList>
    </citation>
    <scope>NUCLEOTIDE SEQUENCE</scope>
    <source>
        <strain evidence="4">Fish Creek</strain>
    </source>
</reference>
<feature type="coiled-coil region" evidence="1">
    <location>
        <begin position="262"/>
        <end position="289"/>
    </location>
</feature>
<organism evidence="4 5">
    <name type="scientific">Theileria orientalis</name>
    <dbReference type="NCBI Taxonomy" id="68886"/>
    <lineage>
        <taxon>Eukaryota</taxon>
        <taxon>Sar</taxon>
        <taxon>Alveolata</taxon>
        <taxon>Apicomplexa</taxon>
        <taxon>Aconoidasida</taxon>
        <taxon>Piroplasmida</taxon>
        <taxon>Theileriidae</taxon>
        <taxon>Theileria</taxon>
    </lineage>
</organism>
<dbReference type="OrthoDB" id="361812at2759"/>
<evidence type="ECO:0000256" key="3">
    <source>
        <dbReference type="SAM" id="Phobius"/>
    </source>
</evidence>
<keyword evidence="3" id="KW-0472">Membrane</keyword>
<feature type="transmembrane region" description="Helical" evidence="3">
    <location>
        <begin position="413"/>
        <end position="437"/>
    </location>
</feature>
<evidence type="ECO:0000256" key="1">
    <source>
        <dbReference type="SAM" id="Coils"/>
    </source>
</evidence>
<sequence>MDDVETGYYLELKSTPEMPRKHTNQSSDGPLAESSSNPFVLNNPDGVGPFPGSEGADNELNSLPPKNTNRSGSFLSEGSEEFLGSVNEMYGLDRVKTKLYKEVFKLYTQRENELDPDAVGADGYDSFGTSRYASFETGRVKRKVCLWLMILLLLSNPILGGYNLYHFSNYSRRFSGYTGSELSSMLAQVGTDAIVIPNFKTTRGDPYSDLPNSVYDEDVNDDVSGSGEDDETTTDRRLFNPLRWFTRLFNASDSADGSDGSGGRVSKEEQELQNKLRQAQEKVKQDLLVVAEFIGKKVSRYCFYEIFGEIIFGLFSLLLLSLCRLPCNNSNSVRFMMPTLFMFYMIIYRLLACYILLTSLKIMFYSMLVYKPSWAPMFPSLVLYLLSFKRLSVADNLYVLRNIYKLDTVNVRLLLIFCIQNVYITFSEALEIFSYFFKVLLSFFKKKILHKSDLNFYSSTESGGFKFLKKCFSRDTFSSTDPHEKYIHSLYNYASDIGTYLKNIEISDYTKGLDDLATKFKNRKQNSNNY</sequence>
<keyword evidence="3" id="KW-0812">Transmembrane</keyword>
<feature type="region of interest" description="Disordered" evidence="2">
    <location>
        <begin position="1"/>
        <end position="74"/>
    </location>
</feature>
<feature type="compositionally biased region" description="Polar residues" evidence="2">
    <location>
        <begin position="24"/>
        <end position="40"/>
    </location>
</feature>
<feature type="region of interest" description="Disordered" evidence="2">
    <location>
        <begin position="207"/>
        <end position="234"/>
    </location>
</feature>
<feature type="transmembrane region" description="Helical" evidence="3">
    <location>
        <begin position="301"/>
        <end position="321"/>
    </location>
</feature>
<evidence type="ECO:0000313" key="5">
    <source>
        <dbReference type="Proteomes" id="UP000244803"/>
    </source>
</evidence>
<keyword evidence="3" id="KW-1133">Transmembrane helix</keyword>
<gene>
    <name evidence="4" type="ORF">MACJ_001612</name>
</gene>
<feature type="compositionally biased region" description="Polar residues" evidence="2">
    <location>
        <begin position="59"/>
        <end position="70"/>
    </location>
</feature>
<feature type="transmembrane region" description="Helical" evidence="3">
    <location>
        <begin position="146"/>
        <end position="165"/>
    </location>
</feature>
<proteinExistence type="predicted"/>
<accession>A0A976QRN8</accession>
<feature type="transmembrane region" description="Helical" evidence="3">
    <location>
        <begin position="341"/>
        <end position="362"/>
    </location>
</feature>
<feature type="transmembrane region" description="Helical" evidence="3">
    <location>
        <begin position="374"/>
        <end position="393"/>
    </location>
</feature>
<name>A0A976QRN8_THEOR</name>
<protein>
    <submittedName>
        <fullName evidence="4">Uncharacterized protein</fullName>
    </submittedName>
</protein>